<dbReference type="EMBL" id="CAJNOK010021442">
    <property type="protein sequence ID" value="CAF1332509.1"/>
    <property type="molecule type" value="Genomic_DNA"/>
</dbReference>
<accession>A0A8S2R3L0</accession>
<proteinExistence type="predicted"/>
<dbReference type="AlphaFoldDB" id="A0A8S2R3L0"/>
<dbReference type="Proteomes" id="UP000677228">
    <property type="component" value="Unassembled WGS sequence"/>
</dbReference>
<evidence type="ECO:0000313" key="2">
    <source>
        <dbReference type="EMBL" id="CAF4143899.1"/>
    </source>
</evidence>
<gene>
    <name evidence="1" type="ORF">OVA965_LOCUS29954</name>
    <name evidence="2" type="ORF">TMI583_LOCUS30748</name>
</gene>
<dbReference type="EMBL" id="CAJOBA010043065">
    <property type="protein sequence ID" value="CAF4143899.1"/>
    <property type="molecule type" value="Genomic_DNA"/>
</dbReference>
<protein>
    <submittedName>
        <fullName evidence="2">Uncharacterized protein</fullName>
    </submittedName>
</protein>
<sequence length="86" mass="10125">MLFTHLRRPLRTYEDERKCDTTFDDLDDDKWYAISVDYLKPYKNMNEQLIVSGTVVINGLIERCEGKCDDLEELNVNLCVEYGLND</sequence>
<name>A0A8S2R3L0_9BILA</name>
<comment type="caution">
    <text evidence="2">The sequence shown here is derived from an EMBL/GenBank/DDBJ whole genome shotgun (WGS) entry which is preliminary data.</text>
</comment>
<evidence type="ECO:0000313" key="3">
    <source>
        <dbReference type="Proteomes" id="UP000682733"/>
    </source>
</evidence>
<feature type="non-terminal residue" evidence="2">
    <location>
        <position position="1"/>
    </location>
</feature>
<evidence type="ECO:0000313" key="1">
    <source>
        <dbReference type="EMBL" id="CAF1332509.1"/>
    </source>
</evidence>
<organism evidence="2 3">
    <name type="scientific">Didymodactylos carnosus</name>
    <dbReference type="NCBI Taxonomy" id="1234261"/>
    <lineage>
        <taxon>Eukaryota</taxon>
        <taxon>Metazoa</taxon>
        <taxon>Spiralia</taxon>
        <taxon>Gnathifera</taxon>
        <taxon>Rotifera</taxon>
        <taxon>Eurotatoria</taxon>
        <taxon>Bdelloidea</taxon>
        <taxon>Philodinida</taxon>
        <taxon>Philodinidae</taxon>
        <taxon>Didymodactylos</taxon>
    </lineage>
</organism>
<reference evidence="2" key="1">
    <citation type="submission" date="2021-02" db="EMBL/GenBank/DDBJ databases">
        <authorList>
            <person name="Nowell W R."/>
        </authorList>
    </citation>
    <scope>NUCLEOTIDE SEQUENCE</scope>
</reference>
<dbReference type="Proteomes" id="UP000682733">
    <property type="component" value="Unassembled WGS sequence"/>
</dbReference>